<reference evidence="1 2" key="1">
    <citation type="submission" date="2018-02" db="EMBL/GenBank/DDBJ databases">
        <title>Jeotgalibacillus proteolyticum sp. nov. a protease producing bacterium isolated from ocean sediments of Laizhou Bay.</title>
        <authorList>
            <person name="Li Y."/>
        </authorList>
    </citation>
    <scope>NUCLEOTIDE SEQUENCE [LARGE SCALE GENOMIC DNA]</scope>
    <source>
        <strain evidence="1 2">22-7</strain>
    </source>
</reference>
<organism evidence="1 2">
    <name type="scientific">Jeotgalibacillus proteolyticus</name>
    <dbReference type="NCBI Taxonomy" id="2082395"/>
    <lineage>
        <taxon>Bacteria</taxon>
        <taxon>Bacillati</taxon>
        <taxon>Bacillota</taxon>
        <taxon>Bacilli</taxon>
        <taxon>Bacillales</taxon>
        <taxon>Caryophanaceae</taxon>
        <taxon>Jeotgalibacillus</taxon>
    </lineage>
</organism>
<dbReference type="Proteomes" id="UP000239047">
    <property type="component" value="Unassembled WGS sequence"/>
</dbReference>
<accession>A0A2S5G7I7</accession>
<keyword evidence="2" id="KW-1185">Reference proteome</keyword>
<proteinExistence type="predicted"/>
<dbReference type="AlphaFoldDB" id="A0A2S5G7I7"/>
<protein>
    <submittedName>
        <fullName evidence="1">Uncharacterized protein</fullName>
    </submittedName>
</protein>
<comment type="caution">
    <text evidence="1">The sequence shown here is derived from an EMBL/GenBank/DDBJ whole genome shotgun (WGS) entry which is preliminary data.</text>
</comment>
<dbReference type="EMBL" id="PREZ01000008">
    <property type="protein sequence ID" value="PPA68949.1"/>
    <property type="molecule type" value="Genomic_DNA"/>
</dbReference>
<dbReference type="RefSeq" id="WP_104059566.1">
    <property type="nucleotide sequence ID" value="NZ_PREZ01000008.1"/>
</dbReference>
<gene>
    <name evidence="1" type="ORF">C4B60_18740</name>
</gene>
<evidence type="ECO:0000313" key="1">
    <source>
        <dbReference type="EMBL" id="PPA68949.1"/>
    </source>
</evidence>
<evidence type="ECO:0000313" key="2">
    <source>
        <dbReference type="Proteomes" id="UP000239047"/>
    </source>
</evidence>
<name>A0A2S5G7I7_9BACL</name>
<sequence>MLLSILNETNLELFIKLMLLISKEKLLKSEKKSVDENTIVLFKGYVFKRDDYISFKVSKEGITDLRLYSLCPVF</sequence>